<evidence type="ECO:0000313" key="12">
    <source>
        <dbReference type="EMBL" id="SIN90902.1"/>
    </source>
</evidence>
<dbReference type="InterPro" id="IPR011712">
    <property type="entry name" value="Sig_transdc_His_kin_sub3_dim/P"/>
</dbReference>
<dbReference type="GO" id="GO:0046983">
    <property type="term" value="F:protein dimerization activity"/>
    <property type="evidence" value="ECO:0007669"/>
    <property type="project" value="InterPro"/>
</dbReference>
<keyword evidence="2" id="KW-1003">Cell membrane</keyword>
<keyword evidence="5 12" id="KW-0418">Kinase</keyword>
<dbReference type="Pfam" id="PF02518">
    <property type="entry name" value="HATPase_c"/>
    <property type="match status" value="1"/>
</dbReference>
<evidence type="ECO:0000256" key="6">
    <source>
        <dbReference type="ARBA" id="ARBA00022989"/>
    </source>
</evidence>
<dbReference type="STRING" id="536979.SAMN04488055_2047"/>
<feature type="domain" description="Histidine kinase/HSP90-like ATPase" evidence="11">
    <location>
        <begin position="466"/>
        <end position="558"/>
    </location>
</feature>
<dbReference type="SMART" id="SM00387">
    <property type="entry name" value="HATPase_c"/>
    <property type="match status" value="1"/>
</dbReference>
<evidence type="ECO:0000256" key="1">
    <source>
        <dbReference type="ARBA" id="ARBA00004651"/>
    </source>
</evidence>
<dbReference type="PANTHER" id="PTHR24421">
    <property type="entry name" value="NITRATE/NITRITE SENSOR PROTEIN NARX-RELATED"/>
    <property type="match status" value="1"/>
</dbReference>
<keyword evidence="7" id="KW-0902">Two-component regulatory system</keyword>
<dbReference type="InterPro" id="IPR036890">
    <property type="entry name" value="HATPase_C_sf"/>
</dbReference>
<dbReference type="Pfam" id="PF07730">
    <property type="entry name" value="HisKA_3"/>
    <property type="match status" value="1"/>
</dbReference>
<feature type="transmembrane region" description="Helical" evidence="10">
    <location>
        <begin position="312"/>
        <end position="331"/>
    </location>
</feature>
<dbReference type="PANTHER" id="PTHR24421:SF37">
    <property type="entry name" value="SENSOR HISTIDINE KINASE NARS"/>
    <property type="match status" value="1"/>
</dbReference>
<evidence type="ECO:0000256" key="3">
    <source>
        <dbReference type="ARBA" id="ARBA00022679"/>
    </source>
</evidence>
<dbReference type="Gene3D" id="1.20.5.1930">
    <property type="match status" value="1"/>
</dbReference>
<dbReference type="InterPro" id="IPR050482">
    <property type="entry name" value="Sensor_HK_TwoCompSys"/>
</dbReference>
<dbReference type="GO" id="GO:0000155">
    <property type="term" value="F:phosphorelay sensor kinase activity"/>
    <property type="evidence" value="ECO:0007669"/>
    <property type="project" value="InterPro"/>
</dbReference>
<evidence type="ECO:0000256" key="7">
    <source>
        <dbReference type="ARBA" id="ARBA00023012"/>
    </source>
</evidence>
<organism evidence="12 13">
    <name type="scientific">Chitinophaga niabensis</name>
    <dbReference type="NCBI Taxonomy" id="536979"/>
    <lineage>
        <taxon>Bacteria</taxon>
        <taxon>Pseudomonadati</taxon>
        <taxon>Bacteroidota</taxon>
        <taxon>Chitinophagia</taxon>
        <taxon>Chitinophagales</taxon>
        <taxon>Chitinophagaceae</taxon>
        <taxon>Chitinophaga</taxon>
    </lineage>
</organism>
<evidence type="ECO:0000256" key="4">
    <source>
        <dbReference type="ARBA" id="ARBA00022692"/>
    </source>
</evidence>
<dbReference type="Gene3D" id="1.25.40.10">
    <property type="entry name" value="Tetratricopeptide repeat domain"/>
    <property type="match status" value="2"/>
</dbReference>
<dbReference type="Proteomes" id="UP000185003">
    <property type="component" value="Unassembled WGS sequence"/>
</dbReference>
<evidence type="ECO:0000256" key="8">
    <source>
        <dbReference type="ARBA" id="ARBA00023136"/>
    </source>
</evidence>
<dbReference type="InterPro" id="IPR011990">
    <property type="entry name" value="TPR-like_helical_dom_sf"/>
</dbReference>
<dbReference type="SUPFAM" id="SSF48452">
    <property type="entry name" value="TPR-like"/>
    <property type="match status" value="1"/>
</dbReference>
<protein>
    <submittedName>
        <fullName evidence="12">Histidine kinase-, DNA gyrase B-, and HSP90-like ATPase</fullName>
    </submittedName>
</protein>
<evidence type="ECO:0000313" key="13">
    <source>
        <dbReference type="Proteomes" id="UP000185003"/>
    </source>
</evidence>
<keyword evidence="3" id="KW-0808">Transferase</keyword>
<keyword evidence="8 10" id="KW-0472">Membrane</keyword>
<comment type="subcellular location">
    <subcellularLocation>
        <location evidence="1">Cell membrane</location>
        <topology evidence="1">Multi-pass membrane protein</topology>
    </subcellularLocation>
</comment>
<proteinExistence type="predicted"/>
<evidence type="ECO:0000259" key="11">
    <source>
        <dbReference type="SMART" id="SM00387"/>
    </source>
</evidence>
<dbReference type="Gene3D" id="3.30.565.10">
    <property type="entry name" value="Histidine kinase-like ATPase, C-terminal domain"/>
    <property type="match status" value="1"/>
</dbReference>
<keyword evidence="4 10" id="KW-0812">Transmembrane</keyword>
<keyword evidence="9" id="KW-0175">Coiled coil</keyword>
<dbReference type="EMBL" id="FSRA01000001">
    <property type="protein sequence ID" value="SIN90902.1"/>
    <property type="molecule type" value="Genomic_DNA"/>
</dbReference>
<evidence type="ECO:0000256" key="5">
    <source>
        <dbReference type="ARBA" id="ARBA00022777"/>
    </source>
</evidence>
<reference evidence="12 13" key="1">
    <citation type="submission" date="2016-11" db="EMBL/GenBank/DDBJ databases">
        <authorList>
            <person name="Jaros S."/>
            <person name="Januszkiewicz K."/>
            <person name="Wedrychowicz H."/>
        </authorList>
    </citation>
    <scope>NUCLEOTIDE SEQUENCE [LARGE SCALE GENOMIC DNA]</scope>
    <source>
        <strain evidence="12 13">DSM 24787</strain>
    </source>
</reference>
<gene>
    <name evidence="12" type="ORF">SAMN04488055_2047</name>
</gene>
<name>A0A1N6F6I9_9BACT</name>
<dbReference type="InterPro" id="IPR003594">
    <property type="entry name" value="HATPase_dom"/>
</dbReference>
<accession>A0A1N6F6I9</accession>
<dbReference type="GO" id="GO:0005886">
    <property type="term" value="C:plasma membrane"/>
    <property type="evidence" value="ECO:0007669"/>
    <property type="project" value="UniProtKB-SubCell"/>
</dbReference>
<dbReference type="SUPFAM" id="SSF55874">
    <property type="entry name" value="ATPase domain of HSP90 chaperone/DNA topoisomerase II/histidine kinase"/>
    <property type="match status" value="1"/>
</dbReference>
<keyword evidence="6 10" id="KW-1133">Transmembrane helix</keyword>
<dbReference type="AlphaFoldDB" id="A0A1N6F6I9"/>
<evidence type="ECO:0000256" key="2">
    <source>
        <dbReference type="ARBA" id="ARBA00022475"/>
    </source>
</evidence>
<sequence length="564" mass="63699">MLCWLPRDLSAQTADSLSYVKGRFYAQRAEGIKTPDKLTQARGSLELGMLFLLDGAADSCLFYGLEALSLAESIGNDSIASAASQLVGNQYKLQKKFPRAHYYLNMGINYSRKTQYESLQLHALGNKSMLYSWENKPDSAIPLQLQILSVFEKQKDTLGITKVHMVLAGCYSTKKDTATARKHLELFEAGLRMKKYRAQLTCDLMIVAGIIHWELRDIAVAQDYLLKAIPIARSLDSKYMLQRAYDTLHAIEVKKKDFKQALAYLDTAYQYRDSIAGEKSIRHAQQLEIQFRTAQKDKELAENKLALKQQNLLIAILGILVLLGLIVYGYFRHKQQLLKGKLINLRQENKLGLMEAAIQGEERERGRIAKDLHDGLAGMLAAVKMHFESLQYDHPALKDSADFEQVNLLLNNASGEVRKTAHNLMPEMLTESGLYEALRKYCNSISISRFRIDYYTIGDLTRFPPNFEISVYRIVQELLHNIVKHAQATYAMVQLSQTKETLTITVEDNGVGMDGQAGGDGMGMESLRNRVAAMNGTICWEKNQRDETSVYIEFNLKIITHAGS</sequence>
<dbReference type="CDD" id="cd16917">
    <property type="entry name" value="HATPase_UhpB-NarQ-NarX-like"/>
    <property type="match status" value="1"/>
</dbReference>
<keyword evidence="13" id="KW-1185">Reference proteome</keyword>
<feature type="coiled-coil region" evidence="9">
    <location>
        <begin position="284"/>
        <end position="311"/>
    </location>
</feature>
<evidence type="ECO:0000256" key="10">
    <source>
        <dbReference type="SAM" id="Phobius"/>
    </source>
</evidence>
<evidence type="ECO:0000256" key="9">
    <source>
        <dbReference type="SAM" id="Coils"/>
    </source>
</evidence>